<dbReference type="SUPFAM" id="SSF160191">
    <property type="entry name" value="YcgL-like"/>
    <property type="match status" value="1"/>
</dbReference>
<evidence type="ECO:0000259" key="2">
    <source>
        <dbReference type="PROSITE" id="PS51648"/>
    </source>
</evidence>
<dbReference type="InterPro" id="IPR038068">
    <property type="entry name" value="YcgL-like_sf"/>
</dbReference>
<evidence type="ECO:0000313" key="3">
    <source>
        <dbReference type="EMBL" id="SHG81292.1"/>
    </source>
</evidence>
<keyword evidence="4" id="KW-1185">Reference proteome</keyword>
<dbReference type="HAMAP" id="MF_01866">
    <property type="entry name" value="UPF0745"/>
    <property type="match status" value="1"/>
</dbReference>
<dbReference type="PANTHER" id="PTHR38109:SF1">
    <property type="entry name" value="PROTEIN YCGL"/>
    <property type="match status" value="1"/>
</dbReference>
<accession>A0A1M5MVY6</accession>
<dbReference type="InterPro" id="IPR027354">
    <property type="entry name" value="YcgL_dom"/>
</dbReference>
<dbReference type="Gene3D" id="3.10.510.20">
    <property type="entry name" value="YcgL domain"/>
    <property type="match status" value="1"/>
</dbReference>
<dbReference type="Pfam" id="PF05166">
    <property type="entry name" value="YcgL"/>
    <property type="match status" value="1"/>
</dbReference>
<gene>
    <name evidence="3" type="ORF">SAMN02745129_0797</name>
</gene>
<proteinExistence type="inferred from homology"/>
<dbReference type="OrthoDB" id="7062382at2"/>
<sequence length="96" mass="10988">MICSVYKSSKKADTYLYINKRDDFSQVPEALMTLFGTPQFVMLLPIVKLQQLAGADLDKVKQSLVDPGYYLQIPPPTENLLKQHRSELGLDREEKE</sequence>
<dbReference type="EMBL" id="FQXG01000001">
    <property type="protein sequence ID" value="SHG81292.1"/>
    <property type="molecule type" value="Genomic_DNA"/>
</dbReference>
<dbReference type="Proteomes" id="UP000184268">
    <property type="component" value="Unassembled WGS sequence"/>
</dbReference>
<dbReference type="PROSITE" id="PS51648">
    <property type="entry name" value="YCGL"/>
    <property type="match status" value="1"/>
</dbReference>
<dbReference type="AlphaFoldDB" id="A0A1M5MVY6"/>
<protein>
    <recommendedName>
        <fullName evidence="1">YcgL domain-containing protein SAMN02745129_0797</fullName>
    </recommendedName>
</protein>
<name>A0A1M5MVY6_9GAMM</name>
<feature type="domain" description="YcgL" evidence="2">
    <location>
        <begin position="1"/>
        <end position="85"/>
    </location>
</feature>
<organism evidence="3 4">
    <name type="scientific">Ferrimonas marina</name>
    <dbReference type="NCBI Taxonomy" id="299255"/>
    <lineage>
        <taxon>Bacteria</taxon>
        <taxon>Pseudomonadati</taxon>
        <taxon>Pseudomonadota</taxon>
        <taxon>Gammaproteobacteria</taxon>
        <taxon>Alteromonadales</taxon>
        <taxon>Ferrimonadaceae</taxon>
        <taxon>Ferrimonas</taxon>
    </lineage>
</organism>
<reference evidence="3 4" key="1">
    <citation type="submission" date="2016-11" db="EMBL/GenBank/DDBJ databases">
        <authorList>
            <person name="Jaros S."/>
            <person name="Januszkiewicz K."/>
            <person name="Wedrychowicz H."/>
        </authorList>
    </citation>
    <scope>NUCLEOTIDE SEQUENCE [LARGE SCALE GENOMIC DNA]</scope>
    <source>
        <strain evidence="3 4">DSM 16917</strain>
    </source>
</reference>
<evidence type="ECO:0000313" key="4">
    <source>
        <dbReference type="Proteomes" id="UP000184268"/>
    </source>
</evidence>
<dbReference type="STRING" id="299255.SAMN02745129_0797"/>
<dbReference type="RefSeq" id="WP_067654226.1">
    <property type="nucleotide sequence ID" value="NZ_FQXG01000001.1"/>
</dbReference>
<dbReference type="PANTHER" id="PTHR38109">
    <property type="entry name" value="PROTEIN YCGL"/>
    <property type="match status" value="1"/>
</dbReference>
<evidence type="ECO:0000256" key="1">
    <source>
        <dbReference type="HAMAP-Rule" id="MF_01866"/>
    </source>
</evidence>